<accession>A0ABV6FXQ6</accession>
<organism evidence="1 2">
    <name type="scientific">Fontibacter flavus</name>
    <dbReference type="NCBI Taxonomy" id="654838"/>
    <lineage>
        <taxon>Bacteria</taxon>
        <taxon>Pseudomonadati</taxon>
        <taxon>Bacteroidota</taxon>
        <taxon>Cytophagia</taxon>
        <taxon>Cytophagales</taxon>
        <taxon>Cyclobacteriaceae</taxon>
        <taxon>Fontibacter</taxon>
    </lineage>
</organism>
<dbReference type="Gene3D" id="2.40.128.140">
    <property type="entry name" value="Outer membrane protein"/>
    <property type="match status" value="1"/>
</dbReference>
<evidence type="ECO:0000313" key="2">
    <source>
        <dbReference type="Proteomes" id="UP001589797"/>
    </source>
</evidence>
<proteinExistence type="predicted"/>
<name>A0ABV6FXQ6_9BACT</name>
<protein>
    <submittedName>
        <fullName evidence="1">Lipid A-modifier LpxR family protein</fullName>
    </submittedName>
</protein>
<dbReference type="EMBL" id="JBHLWI010000050">
    <property type="protein sequence ID" value="MFC0264372.1"/>
    <property type="molecule type" value="Genomic_DNA"/>
</dbReference>
<dbReference type="InterPro" id="IPR037107">
    <property type="entry name" value="Put_OMP_sf"/>
</dbReference>
<reference evidence="1 2" key="1">
    <citation type="submission" date="2024-09" db="EMBL/GenBank/DDBJ databases">
        <authorList>
            <person name="Sun Q."/>
            <person name="Mori K."/>
        </authorList>
    </citation>
    <scope>NUCLEOTIDE SEQUENCE [LARGE SCALE GENOMIC DNA]</scope>
    <source>
        <strain evidence="1 2">CCM 7650</strain>
    </source>
</reference>
<comment type="caution">
    <text evidence="1">The sequence shown here is derived from an EMBL/GenBank/DDBJ whole genome shotgun (WGS) entry which is preliminary data.</text>
</comment>
<gene>
    <name evidence="1" type="ORF">ACFFIP_16925</name>
</gene>
<evidence type="ECO:0000313" key="1">
    <source>
        <dbReference type="EMBL" id="MFC0264372.1"/>
    </source>
</evidence>
<dbReference type="Proteomes" id="UP001589797">
    <property type="component" value="Unassembled WGS sequence"/>
</dbReference>
<dbReference type="InterPro" id="IPR018707">
    <property type="entry name" value="LpxR"/>
</dbReference>
<keyword evidence="2" id="KW-1185">Reference proteome</keyword>
<sequence length="239" mass="27286">MLLSSNSFGQNVENLKGSNYYFIHDNDVFRFNNPTDQYYSFGLLLGFIQTAKPSSKVNKLFFFPGFKKDYKRVTGMELALKGYTPDFKNNESLEEVRPFAGTLTLSGNITEVNQKRILQYKMLFGVRGPWSGAEWVQSNFHQFIGSPVFLGWENQLPNKFLFQGEALYARVWDISPYLQILPQGIVSLGNYLSMAEPSLMFKIGKSLPLPESMLFKMTGLSGHRPLEFFLTTRFFGSAI</sequence>
<dbReference type="RefSeq" id="WP_382388941.1">
    <property type="nucleotide sequence ID" value="NZ_JBHLWI010000050.1"/>
</dbReference>
<dbReference type="Pfam" id="PF09982">
    <property type="entry name" value="LpxR"/>
    <property type="match status" value="1"/>
</dbReference>